<reference evidence="2 3" key="1">
    <citation type="submission" date="2018-09" db="EMBL/GenBank/DDBJ databases">
        <title>Altererythrobacter spongiae sp. nov., isolated from a marine sponge.</title>
        <authorList>
            <person name="Zhuang L."/>
            <person name="Luo L."/>
        </authorList>
    </citation>
    <scope>NUCLEOTIDE SEQUENCE [LARGE SCALE GENOMIC DNA]</scope>
    <source>
        <strain evidence="2 3">HN-Y73</strain>
    </source>
</reference>
<dbReference type="RefSeq" id="WP_120323847.1">
    <property type="nucleotide sequence ID" value="NZ_RAPF01000002.1"/>
</dbReference>
<protein>
    <recommendedName>
        <fullName evidence="4">Phasin domain-containing protein</fullName>
    </recommendedName>
</protein>
<evidence type="ECO:0008006" key="4">
    <source>
        <dbReference type="Google" id="ProtNLM"/>
    </source>
</evidence>
<feature type="compositionally biased region" description="Polar residues" evidence="1">
    <location>
        <begin position="141"/>
        <end position="152"/>
    </location>
</feature>
<dbReference type="EMBL" id="RAPF01000002">
    <property type="protein sequence ID" value="RKF22653.1"/>
    <property type="molecule type" value="Genomic_DNA"/>
</dbReference>
<feature type="region of interest" description="Disordered" evidence="1">
    <location>
        <begin position="125"/>
        <end position="152"/>
    </location>
</feature>
<feature type="compositionally biased region" description="Basic and acidic residues" evidence="1">
    <location>
        <begin position="125"/>
        <end position="140"/>
    </location>
</feature>
<sequence length="152" mass="16674">MNGHEESAATGLGQMNDLLAWWKLPIANGAGIAQGNLRGAQTLARELQKVLTESFSSEVSATIESNERIRQAFQDMLQFRQPQNVLATEAEILSLFVERSSQQAKRWSETTQKIGECCMAMAHDMAGETRRQAAEHEKSSPKPTKPQSGAAS</sequence>
<name>A0A420EPP6_9SPHN</name>
<evidence type="ECO:0000313" key="3">
    <source>
        <dbReference type="Proteomes" id="UP000284395"/>
    </source>
</evidence>
<dbReference type="OrthoDB" id="8481268at2"/>
<keyword evidence="3" id="KW-1185">Reference proteome</keyword>
<evidence type="ECO:0000313" key="2">
    <source>
        <dbReference type="EMBL" id="RKF22653.1"/>
    </source>
</evidence>
<organism evidence="2 3">
    <name type="scientific">Altericroceibacterium spongiae</name>
    <dbReference type="NCBI Taxonomy" id="2320269"/>
    <lineage>
        <taxon>Bacteria</taxon>
        <taxon>Pseudomonadati</taxon>
        <taxon>Pseudomonadota</taxon>
        <taxon>Alphaproteobacteria</taxon>
        <taxon>Sphingomonadales</taxon>
        <taxon>Erythrobacteraceae</taxon>
        <taxon>Altericroceibacterium</taxon>
    </lineage>
</organism>
<accession>A0A420EPP6</accession>
<proteinExistence type="predicted"/>
<dbReference type="Proteomes" id="UP000284395">
    <property type="component" value="Unassembled WGS sequence"/>
</dbReference>
<comment type="caution">
    <text evidence="2">The sequence shown here is derived from an EMBL/GenBank/DDBJ whole genome shotgun (WGS) entry which is preliminary data.</text>
</comment>
<dbReference type="AlphaFoldDB" id="A0A420EPP6"/>
<gene>
    <name evidence="2" type="ORF">D6851_05410</name>
</gene>
<evidence type="ECO:0000256" key="1">
    <source>
        <dbReference type="SAM" id="MobiDB-lite"/>
    </source>
</evidence>